<reference evidence="1" key="1">
    <citation type="journal article" date="2011" name="Genome Biol.">
        <title>The draft genome of the carcinogenic human liver fluke Clonorchis sinensis.</title>
        <authorList>
            <person name="Wang X."/>
            <person name="Chen W."/>
            <person name="Huang Y."/>
            <person name="Sun J."/>
            <person name="Men J."/>
            <person name="Liu H."/>
            <person name="Luo F."/>
            <person name="Guo L."/>
            <person name="Lv X."/>
            <person name="Deng C."/>
            <person name="Zhou C."/>
            <person name="Fan Y."/>
            <person name="Li X."/>
            <person name="Huang L."/>
            <person name="Hu Y."/>
            <person name="Liang C."/>
            <person name="Hu X."/>
            <person name="Xu J."/>
            <person name="Yu X."/>
        </authorList>
    </citation>
    <scope>NUCLEOTIDE SEQUENCE [LARGE SCALE GENOMIC DNA]</scope>
    <source>
        <strain evidence="1">Henan</strain>
    </source>
</reference>
<proteinExistence type="predicted"/>
<dbReference type="EMBL" id="DF144593">
    <property type="protein sequence ID" value="GAA57208.1"/>
    <property type="molecule type" value="Genomic_DNA"/>
</dbReference>
<keyword evidence="2" id="KW-1185">Reference proteome</keyword>
<evidence type="ECO:0000313" key="2">
    <source>
        <dbReference type="Proteomes" id="UP000008909"/>
    </source>
</evidence>
<dbReference type="AlphaFoldDB" id="G7YW78"/>
<reference key="2">
    <citation type="submission" date="2011-10" db="EMBL/GenBank/DDBJ databases">
        <title>The genome and transcriptome sequence of Clonorchis sinensis provide insights into the carcinogenic liver fluke.</title>
        <authorList>
            <person name="Wang X."/>
            <person name="Huang Y."/>
            <person name="Chen W."/>
            <person name="Liu H."/>
            <person name="Guo L."/>
            <person name="Chen Y."/>
            <person name="Luo F."/>
            <person name="Zhou W."/>
            <person name="Sun J."/>
            <person name="Mao Q."/>
            <person name="Liang P."/>
            <person name="Zhou C."/>
            <person name="Tian Y."/>
            <person name="Men J."/>
            <person name="Lv X."/>
            <person name="Huang L."/>
            <person name="Zhou J."/>
            <person name="Hu Y."/>
            <person name="Li R."/>
            <person name="Zhang F."/>
            <person name="Lei H."/>
            <person name="Li X."/>
            <person name="Hu X."/>
            <person name="Liang C."/>
            <person name="Xu J."/>
            <person name="Wu Z."/>
            <person name="Yu X."/>
        </authorList>
    </citation>
    <scope>NUCLEOTIDE SEQUENCE</scope>
    <source>
        <strain>Henan</strain>
    </source>
</reference>
<accession>G7YW78</accession>
<protein>
    <submittedName>
        <fullName evidence="1">Uncharacterized protein</fullName>
    </submittedName>
</protein>
<gene>
    <name evidence="1" type="ORF">CLF_112331</name>
</gene>
<dbReference type="Proteomes" id="UP000008909">
    <property type="component" value="Unassembled WGS sequence"/>
</dbReference>
<evidence type="ECO:0000313" key="1">
    <source>
        <dbReference type="EMBL" id="GAA57208.1"/>
    </source>
</evidence>
<organism evidence="1 2">
    <name type="scientific">Clonorchis sinensis</name>
    <name type="common">Chinese liver fluke</name>
    <dbReference type="NCBI Taxonomy" id="79923"/>
    <lineage>
        <taxon>Eukaryota</taxon>
        <taxon>Metazoa</taxon>
        <taxon>Spiralia</taxon>
        <taxon>Lophotrochozoa</taxon>
        <taxon>Platyhelminthes</taxon>
        <taxon>Trematoda</taxon>
        <taxon>Digenea</taxon>
        <taxon>Opisthorchiida</taxon>
        <taxon>Opisthorchiata</taxon>
        <taxon>Opisthorchiidae</taxon>
        <taxon>Clonorchis</taxon>
    </lineage>
</organism>
<sequence length="350" mass="40347">MVYRFWRFADMRRKPYGQGDSEVYGLKSFHGRMGLGDLAVSKPVVLPLGSMVARPRKDVTAERLLLVVQLTVTAGVFIGKGLKQKYELPIQLVHYMHHNKRISVGNFTALFDSNKAFDNVDIAVTRQNLRQLWITEAQKDQKTHKQNTLVDEKGRVESIRELDEGAELIDIEYARVLNGLRRGVLNELYAKILRRKGELGILVNLLRAHSTELNRCVKELTALSSLTERRYLLTSESRRILKRNVQQLGKLTKINRQIRTTQPQYKVPAPRQLIDVYTENKLLTKALPVAQKRLVISRHCCCIRGCMMQIQKIKERIRSFLPTEDIKSALDTHLNHVDRIPITRQPSYSE</sequence>
<name>G7YW78_CLOSI</name>